<comment type="catalytic activity">
    <reaction evidence="1 10">
        <text>UDP-alpha-D-glucose = UDP-alpha-D-galactose</text>
        <dbReference type="Rhea" id="RHEA:22168"/>
        <dbReference type="ChEBI" id="CHEBI:58885"/>
        <dbReference type="ChEBI" id="CHEBI:66914"/>
        <dbReference type="EC" id="5.1.3.2"/>
    </reaction>
</comment>
<proteinExistence type="inferred from homology"/>
<keyword evidence="13" id="KW-1185">Reference proteome</keyword>
<dbReference type="PANTHER" id="PTHR43725">
    <property type="entry name" value="UDP-GLUCOSE 4-EPIMERASE"/>
    <property type="match status" value="1"/>
</dbReference>
<evidence type="ECO:0000256" key="3">
    <source>
        <dbReference type="ARBA" id="ARBA00004947"/>
    </source>
</evidence>
<protein>
    <recommendedName>
        <fullName evidence="6 10">UDP-glucose 4-epimerase</fullName>
        <ecNumber evidence="5 10">5.1.3.2</ecNumber>
    </recommendedName>
</protein>
<evidence type="ECO:0000256" key="7">
    <source>
        <dbReference type="ARBA" id="ARBA00023027"/>
    </source>
</evidence>
<keyword evidence="9 10" id="KW-0119">Carbohydrate metabolism</keyword>
<evidence type="ECO:0000256" key="8">
    <source>
        <dbReference type="ARBA" id="ARBA00023235"/>
    </source>
</evidence>
<name>A0A1H0BFJ6_9BACT</name>
<dbReference type="GO" id="GO:0033499">
    <property type="term" value="P:galactose catabolic process via UDP-galactose, Leloir pathway"/>
    <property type="evidence" value="ECO:0007669"/>
    <property type="project" value="TreeGrafter"/>
</dbReference>
<dbReference type="InterPro" id="IPR036291">
    <property type="entry name" value="NAD(P)-bd_dom_sf"/>
</dbReference>
<comment type="cofactor">
    <cofactor evidence="2 10">
        <name>NAD(+)</name>
        <dbReference type="ChEBI" id="CHEBI:57540"/>
    </cofactor>
</comment>
<dbReference type="OrthoDB" id="9801785at2"/>
<dbReference type="Proteomes" id="UP000199602">
    <property type="component" value="Unassembled WGS sequence"/>
</dbReference>
<evidence type="ECO:0000313" key="12">
    <source>
        <dbReference type="EMBL" id="SDN44355.1"/>
    </source>
</evidence>
<dbReference type="EC" id="5.1.3.2" evidence="5 10"/>
<dbReference type="Gene3D" id="3.90.25.10">
    <property type="entry name" value="UDP-galactose 4-epimerase, domain 1"/>
    <property type="match status" value="1"/>
</dbReference>
<evidence type="ECO:0000256" key="5">
    <source>
        <dbReference type="ARBA" id="ARBA00013189"/>
    </source>
</evidence>
<keyword evidence="7 10" id="KW-0520">NAD</keyword>
<dbReference type="UniPathway" id="UPA00214"/>
<evidence type="ECO:0000256" key="1">
    <source>
        <dbReference type="ARBA" id="ARBA00000083"/>
    </source>
</evidence>
<accession>A0A1H0BFJ6</accession>
<evidence type="ECO:0000256" key="9">
    <source>
        <dbReference type="ARBA" id="ARBA00023277"/>
    </source>
</evidence>
<sequence length="326" mass="36984">MILLVGGAGYIGSHVNKFLYEQGYSTVIFDNLIYGHKEFVKWGEFVLGDLNSLKQLELLFAKYEIDAVMHFAAFAYVGESVVDPEKYYLNNVYNTINLLNTMKKFGVDKFVFSSSCAVYGSPSFIPLSEKHPLIPVNPYGRSKLMVEEILEDYSKAYGLKYISLRYFNAAGADLDGEIGERHCPETHLIPLVLDVALGKKEYIEIYGDDYDTFDGTCIRDYIHVLDIARAHFLALEFLKKNNTSNVFNLGNGQGYSVKQVIDVACRVTGVKIKSKIGSRRDGDPPKLIANYEKAKAILNWSPKFTKLEDIVESAWRWQKKDVKFLK</sequence>
<reference evidence="12 13" key="1">
    <citation type="submission" date="2016-10" db="EMBL/GenBank/DDBJ databases">
        <authorList>
            <person name="de Groot N.N."/>
        </authorList>
    </citation>
    <scope>NUCLEOTIDE SEQUENCE [LARGE SCALE GENOMIC DNA]</scope>
    <source>
        <strain evidence="12 13">DSM 15269</strain>
    </source>
</reference>
<dbReference type="NCBIfam" id="TIGR01179">
    <property type="entry name" value="galE"/>
    <property type="match status" value="1"/>
</dbReference>
<evidence type="ECO:0000256" key="4">
    <source>
        <dbReference type="ARBA" id="ARBA00007637"/>
    </source>
</evidence>
<evidence type="ECO:0000256" key="10">
    <source>
        <dbReference type="RuleBase" id="RU366046"/>
    </source>
</evidence>
<dbReference type="Gene3D" id="3.40.50.720">
    <property type="entry name" value="NAD(P)-binding Rossmann-like Domain"/>
    <property type="match status" value="1"/>
</dbReference>
<evidence type="ECO:0000313" key="13">
    <source>
        <dbReference type="Proteomes" id="UP000199602"/>
    </source>
</evidence>
<dbReference type="STRING" id="206665.SAMN04488516_102153"/>
<dbReference type="PANTHER" id="PTHR43725:SF53">
    <property type="entry name" value="UDP-ARABINOSE 4-EPIMERASE 1"/>
    <property type="match status" value="1"/>
</dbReference>
<comment type="pathway">
    <text evidence="3 10">Carbohydrate metabolism; galactose metabolism.</text>
</comment>
<dbReference type="AlphaFoldDB" id="A0A1H0BFJ6"/>
<dbReference type="RefSeq" id="WP_092063287.1">
    <property type="nucleotide sequence ID" value="NZ_FNIN01000002.1"/>
</dbReference>
<dbReference type="SUPFAM" id="SSF51735">
    <property type="entry name" value="NAD(P)-binding Rossmann-fold domains"/>
    <property type="match status" value="1"/>
</dbReference>
<feature type="domain" description="NAD-dependent epimerase/dehydratase" evidence="11">
    <location>
        <begin position="2"/>
        <end position="250"/>
    </location>
</feature>
<comment type="similarity">
    <text evidence="4 10">Belongs to the NAD(P)-dependent epimerase/dehydratase family.</text>
</comment>
<dbReference type="InterPro" id="IPR001509">
    <property type="entry name" value="Epimerase_deHydtase"/>
</dbReference>
<dbReference type="EMBL" id="FNIN01000002">
    <property type="protein sequence ID" value="SDN44355.1"/>
    <property type="molecule type" value="Genomic_DNA"/>
</dbReference>
<evidence type="ECO:0000259" key="11">
    <source>
        <dbReference type="Pfam" id="PF01370"/>
    </source>
</evidence>
<evidence type="ECO:0000256" key="6">
    <source>
        <dbReference type="ARBA" id="ARBA00018569"/>
    </source>
</evidence>
<organism evidence="12 13">
    <name type="scientific">Desulfonauticus submarinus</name>
    <dbReference type="NCBI Taxonomy" id="206665"/>
    <lineage>
        <taxon>Bacteria</taxon>
        <taxon>Pseudomonadati</taxon>
        <taxon>Thermodesulfobacteriota</taxon>
        <taxon>Desulfovibrionia</taxon>
        <taxon>Desulfovibrionales</taxon>
        <taxon>Desulfonauticaceae</taxon>
        <taxon>Desulfonauticus</taxon>
    </lineage>
</organism>
<dbReference type="InterPro" id="IPR005886">
    <property type="entry name" value="UDP_G4E"/>
</dbReference>
<dbReference type="CDD" id="cd05247">
    <property type="entry name" value="UDP_G4E_1_SDR_e"/>
    <property type="match status" value="1"/>
</dbReference>
<evidence type="ECO:0000256" key="2">
    <source>
        <dbReference type="ARBA" id="ARBA00001911"/>
    </source>
</evidence>
<comment type="subunit">
    <text evidence="10">Homodimer.</text>
</comment>
<keyword evidence="8 10" id="KW-0413">Isomerase</keyword>
<gene>
    <name evidence="12" type="ORF">SAMN04488516_102153</name>
</gene>
<dbReference type="GO" id="GO:0003978">
    <property type="term" value="F:UDP-glucose 4-epimerase activity"/>
    <property type="evidence" value="ECO:0007669"/>
    <property type="project" value="UniProtKB-UniRule"/>
</dbReference>
<dbReference type="Pfam" id="PF01370">
    <property type="entry name" value="Epimerase"/>
    <property type="match status" value="1"/>
</dbReference>